<evidence type="ECO:0000313" key="20">
    <source>
        <dbReference type="Proteomes" id="UP000619457"/>
    </source>
</evidence>
<feature type="binding site" evidence="12 17">
    <location>
        <position position="415"/>
    </location>
    <ligand>
        <name>Zn(2+)</name>
        <dbReference type="ChEBI" id="CHEBI:29105"/>
    </ligand>
</feature>
<accession>A0A918PZJ9</accession>
<evidence type="ECO:0000256" key="2">
    <source>
        <dbReference type="ARBA" id="ARBA00004940"/>
    </source>
</evidence>
<keyword evidence="5 12" id="KW-0028">Amino-acid biosynthesis</keyword>
<dbReference type="AlphaFoldDB" id="A0A918PZJ9"/>
<comment type="pathway">
    <text evidence="2 12">Amino-acid biosynthesis; L-histidine biosynthesis; L-histidine from 5-phospho-alpha-D-ribose 1-diphosphate: step 9/9.</text>
</comment>
<dbReference type="Pfam" id="PF00815">
    <property type="entry name" value="Histidinol_dh"/>
    <property type="match status" value="1"/>
</dbReference>
<evidence type="ECO:0000256" key="1">
    <source>
        <dbReference type="ARBA" id="ARBA00003850"/>
    </source>
</evidence>
<evidence type="ECO:0000256" key="13">
    <source>
        <dbReference type="PIRNR" id="PIRNR000099"/>
    </source>
</evidence>
<evidence type="ECO:0000256" key="12">
    <source>
        <dbReference type="HAMAP-Rule" id="MF_01024"/>
    </source>
</evidence>
<feature type="binding site" evidence="12 17">
    <location>
        <position position="258"/>
    </location>
    <ligand>
        <name>Zn(2+)</name>
        <dbReference type="ChEBI" id="CHEBI:29105"/>
    </ligand>
</feature>
<dbReference type="GO" id="GO:0008270">
    <property type="term" value="F:zinc ion binding"/>
    <property type="evidence" value="ECO:0007669"/>
    <property type="project" value="UniProtKB-UniRule"/>
</dbReference>
<dbReference type="SUPFAM" id="SSF53720">
    <property type="entry name" value="ALDH-like"/>
    <property type="match status" value="1"/>
</dbReference>
<evidence type="ECO:0000256" key="17">
    <source>
        <dbReference type="PIRSR" id="PIRSR000099-4"/>
    </source>
</evidence>
<feature type="binding site" evidence="12 16">
    <location>
        <position position="356"/>
    </location>
    <ligand>
        <name>substrate</name>
    </ligand>
</feature>
<comment type="function">
    <text evidence="1 12">Catalyzes the sequential NAD-dependent oxidations of L-histidinol to L-histidinaldehyde and then to L-histidine.</text>
</comment>
<dbReference type="EMBL" id="BMWX01000003">
    <property type="protein sequence ID" value="GGZ26245.1"/>
    <property type="molecule type" value="Genomic_DNA"/>
</dbReference>
<evidence type="ECO:0000256" key="6">
    <source>
        <dbReference type="ARBA" id="ARBA00022723"/>
    </source>
</evidence>
<dbReference type="Proteomes" id="UP000619457">
    <property type="component" value="Unassembled WGS sequence"/>
</dbReference>
<keyword evidence="6 12" id="KW-0479">Metal-binding</keyword>
<keyword evidence="9 12" id="KW-0520">NAD</keyword>
<keyword evidence="8 12" id="KW-0560">Oxidoreductase</keyword>
<dbReference type="InterPro" id="IPR016161">
    <property type="entry name" value="Ald_DH/histidinol_DH"/>
</dbReference>
<evidence type="ECO:0000256" key="5">
    <source>
        <dbReference type="ARBA" id="ARBA00022605"/>
    </source>
</evidence>
<feature type="active site" description="Proton acceptor" evidence="12 14">
    <location>
        <position position="322"/>
    </location>
</feature>
<feature type="binding site" evidence="12 16">
    <location>
        <position position="415"/>
    </location>
    <ligand>
        <name>substrate</name>
    </ligand>
</feature>
<comment type="caution">
    <text evidence="19">The sequence shown here is derived from an EMBL/GenBank/DDBJ whole genome shotgun (WGS) entry which is preliminary data.</text>
</comment>
<dbReference type="EC" id="1.1.1.23" evidence="4 12"/>
<evidence type="ECO:0000256" key="18">
    <source>
        <dbReference type="RuleBase" id="RU004175"/>
    </source>
</evidence>
<dbReference type="RefSeq" id="WP_018473241.1">
    <property type="nucleotide sequence ID" value="NZ_BMWX01000003.1"/>
</dbReference>
<comment type="cofactor">
    <cofactor evidence="12 17">
        <name>Zn(2+)</name>
        <dbReference type="ChEBI" id="CHEBI:29105"/>
    </cofactor>
    <text evidence="12 17">Binds 1 zinc ion per subunit.</text>
</comment>
<dbReference type="InterPro" id="IPR022695">
    <property type="entry name" value="Histidinol_DH_monofunct"/>
</dbReference>
<organism evidence="19 20">
    <name type="scientific">Echinicola pacifica</name>
    <dbReference type="NCBI Taxonomy" id="346377"/>
    <lineage>
        <taxon>Bacteria</taxon>
        <taxon>Pseudomonadati</taxon>
        <taxon>Bacteroidota</taxon>
        <taxon>Cytophagia</taxon>
        <taxon>Cytophagales</taxon>
        <taxon>Cyclobacteriaceae</taxon>
        <taxon>Echinicola</taxon>
    </lineage>
</organism>
<dbReference type="GO" id="GO:0000105">
    <property type="term" value="P:L-histidine biosynthetic process"/>
    <property type="evidence" value="ECO:0007669"/>
    <property type="project" value="UniProtKB-UniRule"/>
</dbReference>
<dbReference type="FunFam" id="3.40.50.1980:FF:000002">
    <property type="entry name" value="Histidinol dehydrogenase, chloroplastic"/>
    <property type="match status" value="1"/>
</dbReference>
<dbReference type="NCBIfam" id="TIGR00069">
    <property type="entry name" value="hisD"/>
    <property type="match status" value="1"/>
</dbReference>
<feature type="binding site" evidence="12 16">
    <location>
        <position position="410"/>
    </location>
    <ligand>
        <name>substrate</name>
    </ligand>
</feature>
<dbReference type="CDD" id="cd06572">
    <property type="entry name" value="Histidinol_dh"/>
    <property type="match status" value="1"/>
</dbReference>
<evidence type="ECO:0000313" key="19">
    <source>
        <dbReference type="EMBL" id="GGZ26245.1"/>
    </source>
</evidence>
<evidence type="ECO:0000256" key="11">
    <source>
        <dbReference type="ARBA" id="ARBA00049489"/>
    </source>
</evidence>
<keyword evidence="7 12" id="KW-0862">Zinc</keyword>
<name>A0A918PZJ9_9BACT</name>
<feature type="binding site" evidence="12 16">
    <location>
        <position position="258"/>
    </location>
    <ligand>
        <name>substrate</name>
    </ligand>
</feature>
<feature type="binding site" evidence="12 16">
    <location>
        <position position="255"/>
    </location>
    <ligand>
        <name>substrate</name>
    </ligand>
</feature>
<reference evidence="19" key="1">
    <citation type="journal article" date="2014" name="Int. J. Syst. Evol. Microbiol.">
        <title>Complete genome sequence of Corynebacterium casei LMG S-19264T (=DSM 44701T), isolated from a smear-ripened cheese.</title>
        <authorList>
            <consortium name="US DOE Joint Genome Institute (JGI-PGF)"/>
            <person name="Walter F."/>
            <person name="Albersmeier A."/>
            <person name="Kalinowski J."/>
            <person name="Ruckert C."/>
        </authorList>
    </citation>
    <scope>NUCLEOTIDE SEQUENCE</scope>
    <source>
        <strain evidence="19">KCTC 12368</strain>
    </source>
</reference>
<sequence length="430" mass="46799">MRVITNPSQSEWKKELARPVQKMKEIQKIVKPIMRKVKRQGDKALIKFALEYDHVEIRDLLVSPEEVAEAKAKVDDSLKAAIQIARVNIEKFHKAQATEDLSMEVMEGVTCMRRSVAIQKVGLYIPGGTAPLFSTVLMLGIPANLAGCKEIVLCSPPNKEGKIHPAIVYTADLIGITKIVKVGGAQAIAAMTHGTETVPKVDKIFGPGNQYVTAAKQLATKKGITIDMPAGPSEVLVYADETAIPAFVAADLLSQAEHGVDSQVILVTNTKEVAEKALRQVEMQLEKLPRQVIAAKALSNSVAVIMPDQQQAIDLINEYAPEHLIIAVKNEDEIIKNIVNAGSVFIGNYTPESAGDYASGTNHTLPTYGYARNYSGVSLDSFVKKITYQKISPRGIQNLGPTIEVMAGNEQLEAHKNAVSLRLKYLKDNA</sequence>
<feature type="binding site" evidence="12 16">
    <location>
        <position position="323"/>
    </location>
    <ligand>
        <name>substrate</name>
    </ligand>
</feature>
<evidence type="ECO:0000256" key="16">
    <source>
        <dbReference type="PIRSR" id="PIRSR000099-3"/>
    </source>
</evidence>
<feature type="binding site" evidence="12 15">
    <location>
        <position position="124"/>
    </location>
    <ligand>
        <name>NAD(+)</name>
        <dbReference type="ChEBI" id="CHEBI:57540"/>
    </ligand>
</feature>
<evidence type="ECO:0000256" key="9">
    <source>
        <dbReference type="ARBA" id="ARBA00023027"/>
    </source>
</evidence>
<feature type="binding site" evidence="12 16">
    <location>
        <position position="233"/>
    </location>
    <ligand>
        <name>substrate</name>
    </ligand>
</feature>
<dbReference type="PROSITE" id="PS00611">
    <property type="entry name" value="HISOL_DEHYDROGENASE"/>
    <property type="match status" value="1"/>
</dbReference>
<evidence type="ECO:0000256" key="15">
    <source>
        <dbReference type="PIRSR" id="PIRSR000099-2"/>
    </source>
</evidence>
<dbReference type="Gene3D" id="3.40.50.1980">
    <property type="entry name" value="Nitrogenase molybdenum iron protein domain"/>
    <property type="match status" value="2"/>
</dbReference>
<dbReference type="InterPro" id="IPR012131">
    <property type="entry name" value="Hstdl_DH"/>
</dbReference>
<gene>
    <name evidence="12 19" type="primary">hisD</name>
    <name evidence="19" type="ORF">GCM10007049_18620</name>
</gene>
<keyword evidence="10 12" id="KW-0368">Histidine biosynthesis</keyword>
<feature type="binding site" evidence="12 17">
    <location>
        <position position="356"/>
    </location>
    <ligand>
        <name>Zn(2+)</name>
        <dbReference type="ChEBI" id="CHEBI:29105"/>
    </ligand>
</feature>
<feature type="binding site" evidence="12 15">
    <location>
        <position position="186"/>
    </location>
    <ligand>
        <name>NAD(+)</name>
        <dbReference type="ChEBI" id="CHEBI:57540"/>
    </ligand>
</feature>
<dbReference type="InterPro" id="IPR001692">
    <property type="entry name" value="Histidinol_DH_CS"/>
</dbReference>
<dbReference type="GO" id="GO:0004399">
    <property type="term" value="F:histidinol dehydrogenase activity"/>
    <property type="evidence" value="ECO:0007669"/>
    <property type="project" value="UniProtKB-UniRule"/>
</dbReference>
<comment type="similarity">
    <text evidence="3 12 13 18">Belongs to the histidinol dehydrogenase family.</text>
</comment>
<evidence type="ECO:0000256" key="10">
    <source>
        <dbReference type="ARBA" id="ARBA00023102"/>
    </source>
</evidence>
<dbReference type="FunFam" id="3.40.50.1980:FF:000001">
    <property type="entry name" value="Histidinol dehydrogenase"/>
    <property type="match status" value="1"/>
</dbReference>
<dbReference type="Gene3D" id="1.20.5.1300">
    <property type="match status" value="1"/>
</dbReference>
<reference evidence="19" key="2">
    <citation type="submission" date="2020-09" db="EMBL/GenBank/DDBJ databases">
        <authorList>
            <person name="Sun Q."/>
            <person name="Kim S."/>
        </authorList>
    </citation>
    <scope>NUCLEOTIDE SEQUENCE</scope>
    <source>
        <strain evidence="19">KCTC 12368</strain>
    </source>
</reference>
<protein>
    <recommendedName>
        <fullName evidence="4 12">Histidinol dehydrogenase</fullName>
        <shortName evidence="12">HDH</shortName>
        <ecNumber evidence="4 12">1.1.1.23</ecNumber>
    </recommendedName>
</protein>
<dbReference type="PANTHER" id="PTHR21256:SF2">
    <property type="entry name" value="HISTIDINE BIOSYNTHESIS TRIFUNCTIONAL PROTEIN"/>
    <property type="match status" value="1"/>
</dbReference>
<evidence type="ECO:0000256" key="4">
    <source>
        <dbReference type="ARBA" id="ARBA00012965"/>
    </source>
</evidence>
<feature type="active site" description="Proton acceptor" evidence="12 14">
    <location>
        <position position="323"/>
    </location>
</feature>
<proteinExistence type="inferred from homology"/>
<keyword evidence="20" id="KW-1185">Reference proteome</keyword>
<evidence type="ECO:0000256" key="8">
    <source>
        <dbReference type="ARBA" id="ARBA00023002"/>
    </source>
</evidence>
<feature type="binding site" evidence="12 17">
    <location>
        <position position="255"/>
    </location>
    <ligand>
        <name>Zn(2+)</name>
        <dbReference type="ChEBI" id="CHEBI:29105"/>
    </ligand>
</feature>
<dbReference type="PANTHER" id="PTHR21256">
    <property type="entry name" value="HISTIDINOL DEHYDROGENASE HDH"/>
    <property type="match status" value="1"/>
</dbReference>
<dbReference type="PRINTS" id="PR00083">
    <property type="entry name" value="HOLDHDRGNASE"/>
</dbReference>
<evidence type="ECO:0000256" key="7">
    <source>
        <dbReference type="ARBA" id="ARBA00022833"/>
    </source>
</evidence>
<evidence type="ECO:0000256" key="3">
    <source>
        <dbReference type="ARBA" id="ARBA00010178"/>
    </source>
</evidence>
<dbReference type="PIRSF" id="PIRSF000099">
    <property type="entry name" value="Histidinol_dh"/>
    <property type="match status" value="1"/>
</dbReference>
<dbReference type="GO" id="GO:0005829">
    <property type="term" value="C:cytosol"/>
    <property type="evidence" value="ECO:0007669"/>
    <property type="project" value="TreeGrafter"/>
</dbReference>
<feature type="binding site" evidence="12 15">
    <location>
        <position position="209"/>
    </location>
    <ligand>
        <name>NAD(+)</name>
        <dbReference type="ChEBI" id="CHEBI:57540"/>
    </ligand>
</feature>
<evidence type="ECO:0000256" key="14">
    <source>
        <dbReference type="PIRSR" id="PIRSR000099-1"/>
    </source>
</evidence>
<dbReference type="GO" id="GO:0051287">
    <property type="term" value="F:NAD binding"/>
    <property type="evidence" value="ECO:0007669"/>
    <property type="project" value="InterPro"/>
</dbReference>
<comment type="catalytic activity">
    <reaction evidence="11 12">
        <text>L-histidinol + 2 NAD(+) + H2O = L-histidine + 2 NADH + 3 H(+)</text>
        <dbReference type="Rhea" id="RHEA:20641"/>
        <dbReference type="ChEBI" id="CHEBI:15377"/>
        <dbReference type="ChEBI" id="CHEBI:15378"/>
        <dbReference type="ChEBI" id="CHEBI:57540"/>
        <dbReference type="ChEBI" id="CHEBI:57595"/>
        <dbReference type="ChEBI" id="CHEBI:57699"/>
        <dbReference type="ChEBI" id="CHEBI:57945"/>
        <dbReference type="EC" id="1.1.1.23"/>
    </reaction>
</comment>
<dbReference type="HAMAP" id="MF_01024">
    <property type="entry name" value="HisD"/>
    <property type="match status" value="1"/>
</dbReference>